<accession>A0A7W8B2F8</accession>
<evidence type="ECO:0000313" key="3">
    <source>
        <dbReference type="Proteomes" id="UP000549009"/>
    </source>
</evidence>
<dbReference type="PROSITE" id="PS50927">
    <property type="entry name" value="BULB_LECTIN"/>
    <property type="match status" value="1"/>
</dbReference>
<dbReference type="InterPro" id="IPR001480">
    <property type="entry name" value="Bulb-type_lectin_dom"/>
</dbReference>
<dbReference type="AlphaFoldDB" id="A0A7W8B2F8"/>
<organism evidence="2 3">
    <name type="scientific">Streptomyces spectabilis</name>
    <dbReference type="NCBI Taxonomy" id="68270"/>
    <lineage>
        <taxon>Bacteria</taxon>
        <taxon>Bacillati</taxon>
        <taxon>Actinomycetota</taxon>
        <taxon>Actinomycetes</taxon>
        <taxon>Kitasatosporales</taxon>
        <taxon>Streptomycetaceae</taxon>
        <taxon>Streptomyces</taxon>
    </lineage>
</organism>
<reference evidence="2 3" key="1">
    <citation type="submission" date="2020-08" db="EMBL/GenBank/DDBJ databases">
        <title>Genomic Encyclopedia of Type Strains, Phase III (KMG-III): the genomes of soil and plant-associated and newly described type strains.</title>
        <authorList>
            <person name="Whitman W."/>
        </authorList>
    </citation>
    <scope>NUCLEOTIDE SEQUENCE [LARGE SCALE GENOMIC DNA]</scope>
    <source>
        <strain evidence="2 3">CECT 3146</strain>
    </source>
</reference>
<dbReference type="SUPFAM" id="SSF51110">
    <property type="entry name" value="alpha-D-mannose-specific plant lectins"/>
    <property type="match status" value="1"/>
</dbReference>
<dbReference type="Gene3D" id="2.90.10.30">
    <property type="match status" value="1"/>
</dbReference>
<gene>
    <name evidence="2" type="ORF">FHS40_006794</name>
</gene>
<dbReference type="InterPro" id="IPR036426">
    <property type="entry name" value="Bulb-type_lectin_dom_sf"/>
</dbReference>
<dbReference type="RefSeq" id="WP_170316492.1">
    <property type="nucleotide sequence ID" value="NZ_BMSQ01000001.1"/>
</dbReference>
<comment type="caution">
    <text evidence="2">The sequence shown here is derived from an EMBL/GenBank/DDBJ whole genome shotgun (WGS) entry which is preliminary data.</text>
</comment>
<name>A0A7W8B2F8_STRST</name>
<proteinExistence type="predicted"/>
<sequence length="209" mass="22164">MALGANVVAAGTSSADTWRGSGFDRNCARGNGSWDHLRSGMCLRAGDHISTPIIFGSSGPGGMVATQEGYRADYQPDGNFVISHWKTWIPPEVGGPPNFTKLAKLIMQCAVGGDCGEGDTVVDVLWSSGTSGRSAGAAVMQGDGNFVVYDDDGRPVWNSGTHACRDRYVWARMQQDGNFVLYKGHAAGEGADKWRAVWSTKGGRTGEPC</sequence>
<dbReference type="Proteomes" id="UP000549009">
    <property type="component" value="Unassembled WGS sequence"/>
</dbReference>
<dbReference type="EMBL" id="JACHJD010000014">
    <property type="protein sequence ID" value="MBB5107677.1"/>
    <property type="molecule type" value="Genomic_DNA"/>
</dbReference>
<feature type="domain" description="Bulb-type lectin" evidence="1">
    <location>
        <begin position="34"/>
        <end position="194"/>
    </location>
</feature>
<evidence type="ECO:0000259" key="1">
    <source>
        <dbReference type="PROSITE" id="PS50927"/>
    </source>
</evidence>
<protein>
    <recommendedName>
        <fullName evidence="1">Bulb-type lectin domain-containing protein</fullName>
    </recommendedName>
</protein>
<evidence type="ECO:0000313" key="2">
    <source>
        <dbReference type="EMBL" id="MBB5107677.1"/>
    </source>
</evidence>
<dbReference type="SMART" id="SM00108">
    <property type="entry name" value="B_lectin"/>
    <property type="match status" value="1"/>
</dbReference>
<keyword evidence="3" id="KW-1185">Reference proteome</keyword>